<dbReference type="InterPro" id="IPR035980">
    <property type="entry name" value="Ribosomal_bS6_sf"/>
</dbReference>
<dbReference type="GO" id="GO:0003735">
    <property type="term" value="F:structural constituent of ribosome"/>
    <property type="evidence" value="ECO:0007669"/>
    <property type="project" value="InterPro"/>
</dbReference>
<dbReference type="GO" id="GO:0005737">
    <property type="term" value="C:cytoplasm"/>
    <property type="evidence" value="ECO:0007669"/>
    <property type="project" value="UniProtKB-ARBA"/>
</dbReference>
<organism evidence="2">
    <name type="scientific">marine sediment metagenome</name>
    <dbReference type="NCBI Taxonomy" id="412755"/>
    <lineage>
        <taxon>unclassified sequences</taxon>
        <taxon>metagenomes</taxon>
        <taxon>ecological metagenomes</taxon>
    </lineage>
</organism>
<sequence length="95" mass="11002">MRNYELVIVISPEVDGEELPKVLEKVNRFISDRNGIVEETEQRGRRKLAYPIKKFMEGDYILTRFKLEPKLVKALEADLAASEEILRQLIVKVGD</sequence>
<dbReference type="PANTHER" id="PTHR21011:SF1">
    <property type="entry name" value="SMALL RIBOSOMAL SUBUNIT PROTEIN BS6M"/>
    <property type="match status" value="1"/>
</dbReference>
<evidence type="ECO:0000313" key="2">
    <source>
        <dbReference type="EMBL" id="GAH98759.1"/>
    </source>
</evidence>
<reference evidence="2" key="1">
    <citation type="journal article" date="2014" name="Front. Microbiol.">
        <title>High frequency of phylogenetically diverse reductive dehalogenase-homologous genes in deep subseafloor sedimentary metagenomes.</title>
        <authorList>
            <person name="Kawai M."/>
            <person name="Futagami T."/>
            <person name="Toyoda A."/>
            <person name="Takaki Y."/>
            <person name="Nishi S."/>
            <person name="Hori S."/>
            <person name="Arai W."/>
            <person name="Tsubouchi T."/>
            <person name="Morono Y."/>
            <person name="Uchiyama I."/>
            <person name="Ito T."/>
            <person name="Fujiyama A."/>
            <person name="Inagaki F."/>
            <person name="Takami H."/>
        </authorList>
    </citation>
    <scope>NUCLEOTIDE SEQUENCE</scope>
    <source>
        <strain evidence="2">Expedition CK06-06</strain>
    </source>
</reference>
<dbReference type="CDD" id="cd00473">
    <property type="entry name" value="bS6"/>
    <property type="match status" value="1"/>
</dbReference>
<dbReference type="AlphaFoldDB" id="X1L8K8"/>
<comment type="caution">
    <text evidence="2">The sequence shown here is derived from an EMBL/GenBank/DDBJ whole genome shotgun (WGS) entry which is preliminary data.</text>
</comment>
<dbReference type="Gene3D" id="3.30.70.60">
    <property type="match status" value="1"/>
</dbReference>
<dbReference type="PANTHER" id="PTHR21011">
    <property type="entry name" value="MITOCHONDRIAL 28S RIBOSOMAL PROTEIN S6"/>
    <property type="match status" value="1"/>
</dbReference>
<name>X1L8K8_9ZZZZ</name>
<dbReference type="InterPro" id="IPR020814">
    <property type="entry name" value="Ribosomal_S6_plastid/chlpt"/>
</dbReference>
<accession>X1L8K8</accession>
<dbReference type="HAMAP" id="MF_00360">
    <property type="entry name" value="Ribosomal_bS6"/>
    <property type="match status" value="1"/>
</dbReference>
<dbReference type="SUPFAM" id="SSF54995">
    <property type="entry name" value="Ribosomal protein S6"/>
    <property type="match status" value="1"/>
</dbReference>
<dbReference type="InterPro" id="IPR000529">
    <property type="entry name" value="Ribosomal_bS6"/>
</dbReference>
<comment type="similarity">
    <text evidence="1">Belongs to the bacterial ribosomal protein bS6 family.</text>
</comment>
<protein>
    <recommendedName>
        <fullName evidence="3">30S ribosomal protein S6</fullName>
    </recommendedName>
</protein>
<dbReference type="NCBIfam" id="TIGR00166">
    <property type="entry name" value="S6"/>
    <property type="match status" value="1"/>
</dbReference>
<dbReference type="EMBL" id="BARV01000465">
    <property type="protein sequence ID" value="GAH98759.1"/>
    <property type="molecule type" value="Genomic_DNA"/>
</dbReference>
<proteinExistence type="inferred from homology"/>
<dbReference type="GO" id="GO:0070181">
    <property type="term" value="F:small ribosomal subunit rRNA binding"/>
    <property type="evidence" value="ECO:0007669"/>
    <property type="project" value="TreeGrafter"/>
</dbReference>
<dbReference type="GO" id="GO:0006412">
    <property type="term" value="P:translation"/>
    <property type="evidence" value="ECO:0007669"/>
    <property type="project" value="InterPro"/>
</dbReference>
<gene>
    <name evidence="2" type="ORF">S06H3_01765</name>
</gene>
<evidence type="ECO:0000256" key="1">
    <source>
        <dbReference type="ARBA" id="ARBA00009512"/>
    </source>
</evidence>
<dbReference type="InterPro" id="IPR014717">
    <property type="entry name" value="Transl_elong_EF1B/ribsomal_bS6"/>
</dbReference>
<dbReference type="Pfam" id="PF01250">
    <property type="entry name" value="Ribosomal_S6"/>
    <property type="match status" value="1"/>
</dbReference>
<dbReference type="GO" id="GO:0005840">
    <property type="term" value="C:ribosome"/>
    <property type="evidence" value="ECO:0007669"/>
    <property type="project" value="InterPro"/>
</dbReference>
<evidence type="ECO:0008006" key="3">
    <source>
        <dbReference type="Google" id="ProtNLM"/>
    </source>
</evidence>